<dbReference type="AlphaFoldDB" id="A0A7I6N2M0"/>
<evidence type="ECO:0000256" key="1">
    <source>
        <dbReference type="SAM" id="MobiDB-lite"/>
    </source>
</evidence>
<reference evidence="3" key="1">
    <citation type="journal article" date="2020" name="Genome Biol.">
        <title>Mitochondrial genome evolution of placozoans: gene rearrangements and repeat expansions.</title>
        <authorList>
            <person name="Miyazawa H."/>
            <person name="Osigus H.J."/>
            <person name="Rolfes S."/>
            <person name="Kamm K."/>
            <person name="Schierwater B."/>
            <person name="Nakano H."/>
        </authorList>
    </citation>
    <scope>NUCLEOTIDE SEQUENCE</scope>
    <source>
        <strain evidence="3">SMD_13</strain>
    </source>
</reference>
<organism evidence="3">
    <name type="scientific">Placozoa sp. H2</name>
    <dbReference type="NCBI Taxonomy" id="573895"/>
    <lineage>
        <taxon>Eukaryota</taxon>
        <taxon>Metazoa</taxon>
        <taxon>Placozoa</taxon>
    </lineage>
</organism>
<accession>A0A7I6N2M0</accession>
<name>A0A7I6N2M0_9METZ</name>
<proteinExistence type="predicted"/>
<dbReference type="EMBL" id="LC460468">
    <property type="protein sequence ID" value="BBI37385.1"/>
    <property type="molecule type" value="Genomic_DNA"/>
</dbReference>
<keyword evidence="3" id="KW-0496">Mitochondrion</keyword>
<evidence type="ECO:0000313" key="3">
    <source>
        <dbReference type="EMBL" id="BBI37385.1"/>
    </source>
</evidence>
<feature type="compositionally biased region" description="Low complexity" evidence="1">
    <location>
        <begin position="79"/>
        <end position="89"/>
    </location>
</feature>
<geneLocation type="mitochondrion" evidence="3"/>
<feature type="chain" id="PRO_5029865737" evidence="2">
    <location>
        <begin position="24"/>
        <end position="244"/>
    </location>
</feature>
<protein>
    <submittedName>
        <fullName evidence="3">Uncharacterized protein</fullName>
    </submittedName>
</protein>
<evidence type="ECO:0000256" key="2">
    <source>
        <dbReference type="SAM" id="SignalP"/>
    </source>
</evidence>
<keyword evidence="2" id="KW-0732">Signal</keyword>
<feature type="compositionally biased region" description="Polar residues" evidence="1">
    <location>
        <begin position="97"/>
        <end position="110"/>
    </location>
</feature>
<feature type="signal peptide" evidence="2">
    <location>
        <begin position="1"/>
        <end position="23"/>
    </location>
</feature>
<feature type="region of interest" description="Disordered" evidence="1">
    <location>
        <begin position="68"/>
        <end position="142"/>
    </location>
</feature>
<sequence length="244" mass="25530">MDINIKIILFLFIIIPETPVVNKMIDTNKYPVVTYYPLNRLDFIDNLLVNPFATGGAGANDRCGAVHRRPRGPQKVSFGAPGAEGAHPGAVRRRPTETATDSVSNGQSVNRPGWARPGPARLAWGTPPKRPVGTDKAYSAPKGAYPPQSELRIGAGGSAFGAAPRSFGARGALFEAPRGEGAFDLRGDPPKRYLLGVPTIDRRPSAEGALWSVNRSRGGGIQWILSGGGGGGGSGAKGAESPPI</sequence>